<gene>
    <name evidence="8" type="ORF">B0J13DRAFT_599805</name>
</gene>
<dbReference type="CDD" id="cd12148">
    <property type="entry name" value="fungal_TF_MHR"/>
    <property type="match status" value="1"/>
</dbReference>
<keyword evidence="9" id="KW-1185">Reference proteome</keyword>
<feature type="domain" description="Xylanolytic transcriptional activator regulatory" evidence="7">
    <location>
        <begin position="207"/>
        <end position="288"/>
    </location>
</feature>
<dbReference type="InterPro" id="IPR007219">
    <property type="entry name" value="XnlR_reg_dom"/>
</dbReference>
<evidence type="ECO:0000256" key="6">
    <source>
        <dbReference type="SAM" id="MobiDB-lite"/>
    </source>
</evidence>
<dbReference type="InterPro" id="IPR050815">
    <property type="entry name" value="TF_fung"/>
</dbReference>
<sequence>MKRPTCSRCLESGWVCLYSSLKKKPGPGKGIRKRARNVQEDIASPSSESSAQSGEAVAPLLSQGQQVSFPDSDFAFIDAISILNPVPEEALGDFLPVASWPTPSLEQLCAMEPCLTFDQERELLESFFEQVHSSIPLFRRDEFIRQFEFGTVNRELLITVLALTAKILGRPSYWTEQGLNDCLSHLQARTACLLAFYGFHQHPGEKAWLQIGQLTRKAYRYGLRQLDNDNQSAMLACSPLVGDEVDKWRHVWWCIFCLDSYSNITTASPFIVHVESIRTSLLTGPGEEGRRKTQIFLPDETDTLWQIVVEITSHGKHLNFNLHVVTTLILREAATLYQLCWQNPLERLHRLLGALKNHLTAVRLALPPRYMKVTRDVLHDEPCSAYHARLICLLHLHKSEEQRLCLWHKTFEYCQDIVDVVKQWGSQHSTSVDPAVCFIIYTALVILHLHYTTLASSKPERQATLGTQKYILRLFLEQFAFSWNLPRFLISK</sequence>
<feature type="compositionally biased region" description="Basic residues" evidence="6">
    <location>
        <begin position="24"/>
        <end position="36"/>
    </location>
</feature>
<comment type="subcellular location">
    <subcellularLocation>
        <location evidence="1">Nucleus</location>
    </subcellularLocation>
</comment>
<dbReference type="PANTHER" id="PTHR47338">
    <property type="entry name" value="ZN(II)2CYS6 TRANSCRIPTION FACTOR (EUROFUNG)-RELATED"/>
    <property type="match status" value="1"/>
</dbReference>
<evidence type="ECO:0000313" key="9">
    <source>
        <dbReference type="Proteomes" id="UP000717696"/>
    </source>
</evidence>
<comment type="caution">
    <text evidence="8">The sequence shown here is derived from an EMBL/GenBank/DDBJ whole genome shotgun (WGS) entry which is preliminary data.</text>
</comment>
<feature type="region of interest" description="Disordered" evidence="6">
    <location>
        <begin position="24"/>
        <end position="55"/>
    </location>
</feature>
<keyword evidence="2" id="KW-0479">Metal-binding</keyword>
<organism evidence="8 9">
    <name type="scientific">Dactylonectria estremocensis</name>
    <dbReference type="NCBI Taxonomy" id="1079267"/>
    <lineage>
        <taxon>Eukaryota</taxon>
        <taxon>Fungi</taxon>
        <taxon>Dikarya</taxon>
        <taxon>Ascomycota</taxon>
        <taxon>Pezizomycotina</taxon>
        <taxon>Sordariomycetes</taxon>
        <taxon>Hypocreomycetidae</taxon>
        <taxon>Hypocreales</taxon>
        <taxon>Nectriaceae</taxon>
        <taxon>Dactylonectria</taxon>
    </lineage>
</organism>
<feature type="compositionally biased region" description="Low complexity" evidence="6">
    <location>
        <begin position="43"/>
        <end position="55"/>
    </location>
</feature>
<evidence type="ECO:0000256" key="3">
    <source>
        <dbReference type="ARBA" id="ARBA00023015"/>
    </source>
</evidence>
<evidence type="ECO:0000259" key="7">
    <source>
        <dbReference type="SMART" id="SM00906"/>
    </source>
</evidence>
<dbReference type="GO" id="GO:0000981">
    <property type="term" value="F:DNA-binding transcription factor activity, RNA polymerase II-specific"/>
    <property type="evidence" value="ECO:0007669"/>
    <property type="project" value="InterPro"/>
</dbReference>
<dbReference type="GO" id="GO:0005634">
    <property type="term" value="C:nucleus"/>
    <property type="evidence" value="ECO:0007669"/>
    <property type="project" value="UniProtKB-SubCell"/>
</dbReference>
<keyword evidence="3" id="KW-0805">Transcription regulation</keyword>
<keyword evidence="4" id="KW-0804">Transcription</keyword>
<reference evidence="8" key="1">
    <citation type="journal article" date="2021" name="Nat. Commun.">
        <title>Genetic determinants of endophytism in the Arabidopsis root mycobiome.</title>
        <authorList>
            <person name="Mesny F."/>
            <person name="Miyauchi S."/>
            <person name="Thiergart T."/>
            <person name="Pickel B."/>
            <person name="Atanasova L."/>
            <person name="Karlsson M."/>
            <person name="Huettel B."/>
            <person name="Barry K.W."/>
            <person name="Haridas S."/>
            <person name="Chen C."/>
            <person name="Bauer D."/>
            <person name="Andreopoulos W."/>
            <person name="Pangilinan J."/>
            <person name="LaButti K."/>
            <person name="Riley R."/>
            <person name="Lipzen A."/>
            <person name="Clum A."/>
            <person name="Drula E."/>
            <person name="Henrissat B."/>
            <person name="Kohler A."/>
            <person name="Grigoriev I.V."/>
            <person name="Martin F.M."/>
            <person name="Hacquard S."/>
        </authorList>
    </citation>
    <scope>NUCLEOTIDE SEQUENCE</scope>
    <source>
        <strain evidence="8">MPI-CAGE-AT-0021</strain>
    </source>
</reference>
<dbReference type="GO" id="GO:0008270">
    <property type="term" value="F:zinc ion binding"/>
    <property type="evidence" value="ECO:0007669"/>
    <property type="project" value="InterPro"/>
</dbReference>
<dbReference type="SMART" id="SM00906">
    <property type="entry name" value="Fungal_trans"/>
    <property type="match status" value="1"/>
</dbReference>
<proteinExistence type="predicted"/>
<dbReference type="Pfam" id="PF04082">
    <property type="entry name" value="Fungal_trans"/>
    <property type="match status" value="1"/>
</dbReference>
<dbReference type="GO" id="GO:0003677">
    <property type="term" value="F:DNA binding"/>
    <property type="evidence" value="ECO:0007669"/>
    <property type="project" value="InterPro"/>
</dbReference>
<dbReference type="AlphaFoldDB" id="A0A9P9DF24"/>
<dbReference type="EMBL" id="JAGMUU010000032">
    <property type="protein sequence ID" value="KAH7118210.1"/>
    <property type="molecule type" value="Genomic_DNA"/>
</dbReference>
<name>A0A9P9DF24_9HYPO</name>
<evidence type="ECO:0000256" key="2">
    <source>
        <dbReference type="ARBA" id="ARBA00022723"/>
    </source>
</evidence>
<evidence type="ECO:0000256" key="4">
    <source>
        <dbReference type="ARBA" id="ARBA00023163"/>
    </source>
</evidence>
<keyword evidence="5" id="KW-0539">Nucleus</keyword>
<dbReference type="OrthoDB" id="3362851at2759"/>
<dbReference type="Proteomes" id="UP000717696">
    <property type="component" value="Unassembled WGS sequence"/>
</dbReference>
<protein>
    <submittedName>
        <fullName evidence="8">Fungal-specific transcription factor</fullName>
    </submittedName>
</protein>
<accession>A0A9P9DF24</accession>
<evidence type="ECO:0000256" key="5">
    <source>
        <dbReference type="ARBA" id="ARBA00023242"/>
    </source>
</evidence>
<dbReference type="GO" id="GO:0006351">
    <property type="term" value="P:DNA-templated transcription"/>
    <property type="evidence" value="ECO:0007669"/>
    <property type="project" value="InterPro"/>
</dbReference>
<evidence type="ECO:0000256" key="1">
    <source>
        <dbReference type="ARBA" id="ARBA00004123"/>
    </source>
</evidence>
<evidence type="ECO:0000313" key="8">
    <source>
        <dbReference type="EMBL" id="KAH7118210.1"/>
    </source>
</evidence>
<dbReference type="PANTHER" id="PTHR47338:SF10">
    <property type="entry name" value="TRANSCRIPTION FACTOR DOMAIN-CONTAINING PROTEIN-RELATED"/>
    <property type="match status" value="1"/>
</dbReference>